<dbReference type="RefSeq" id="WP_244024471.1">
    <property type="nucleotide sequence ID" value="NZ_JALHLF010000206.1"/>
</dbReference>
<gene>
    <name evidence="2" type="ORF">MTR62_20575</name>
</gene>
<dbReference type="EMBL" id="JALHLF010000206">
    <property type="protein sequence ID" value="MCJ2185061.1"/>
    <property type="molecule type" value="Genomic_DNA"/>
</dbReference>
<organism evidence="2 3">
    <name type="scientific">Novosphingobium organovorum</name>
    <dbReference type="NCBI Taxonomy" id="2930092"/>
    <lineage>
        <taxon>Bacteria</taxon>
        <taxon>Pseudomonadati</taxon>
        <taxon>Pseudomonadota</taxon>
        <taxon>Alphaproteobacteria</taxon>
        <taxon>Sphingomonadales</taxon>
        <taxon>Sphingomonadaceae</taxon>
        <taxon>Novosphingobium</taxon>
    </lineage>
</organism>
<comment type="caution">
    <text evidence="2">The sequence shown here is derived from an EMBL/GenBank/DDBJ whole genome shotgun (WGS) entry which is preliminary data.</text>
</comment>
<keyword evidence="3" id="KW-1185">Reference proteome</keyword>
<dbReference type="Proteomes" id="UP001162881">
    <property type="component" value="Unassembled WGS sequence"/>
</dbReference>
<evidence type="ECO:0000313" key="2">
    <source>
        <dbReference type="EMBL" id="MCJ2185061.1"/>
    </source>
</evidence>
<sequence length="191" mass="19426">PGGPGGAPAGAPGGPGAGGMAPGGERGPGGPGGPGGEGGPRAPMKSVASVADIPAGATDVHLVESQMANYIFVTADAPTRTVFDTSGKGLQLDPVTHPDALVADEEGQFRFLVDGKPAAGVKVTVIPGEKKFREQEDAQELTTGPDGLVRIKWTVAGMYWISASLTDNHPSEPRASERRMSYTMTVEVPAP</sequence>
<evidence type="ECO:0000256" key="1">
    <source>
        <dbReference type="SAM" id="MobiDB-lite"/>
    </source>
</evidence>
<accession>A0ABT0BJ29</accession>
<feature type="region of interest" description="Disordered" evidence="1">
    <location>
        <begin position="1"/>
        <end position="44"/>
    </location>
</feature>
<dbReference type="Pfam" id="PF10670">
    <property type="entry name" value="DUF4198"/>
    <property type="match status" value="1"/>
</dbReference>
<name>A0ABT0BJ29_9SPHN</name>
<protein>
    <submittedName>
        <fullName evidence="2">DUF4198 domain-containing protein</fullName>
    </submittedName>
</protein>
<dbReference type="InterPro" id="IPR019613">
    <property type="entry name" value="DUF4198"/>
</dbReference>
<reference evidence="2" key="1">
    <citation type="submission" date="2022-03" db="EMBL/GenBank/DDBJ databases">
        <title>Identification of a novel bacterium isolated from mangrove sediments.</title>
        <authorList>
            <person name="Pan X."/>
        </authorList>
    </citation>
    <scope>NUCLEOTIDE SEQUENCE</scope>
    <source>
        <strain evidence="2">B1949</strain>
    </source>
</reference>
<evidence type="ECO:0000313" key="3">
    <source>
        <dbReference type="Proteomes" id="UP001162881"/>
    </source>
</evidence>
<proteinExistence type="predicted"/>
<feature type="compositionally biased region" description="Gly residues" evidence="1">
    <location>
        <begin position="1"/>
        <end position="39"/>
    </location>
</feature>
<feature type="non-terminal residue" evidence="2">
    <location>
        <position position="1"/>
    </location>
</feature>